<dbReference type="EMBL" id="LWLG01000001">
    <property type="protein sequence ID" value="OAQ21682.1"/>
    <property type="molecule type" value="Genomic_DNA"/>
</dbReference>
<keyword evidence="6" id="KW-1185">Reference proteome</keyword>
<dbReference type="PANTHER" id="PTHR30231:SF4">
    <property type="entry name" value="PROTEIN NEN2"/>
    <property type="match status" value="1"/>
</dbReference>
<dbReference type="InterPro" id="IPR036397">
    <property type="entry name" value="RNaseH_sf"/>
</dbReference>
<dbReference type="PANTHER" id="PTHR30231">
    <property type="entry name" value="DNA POLYMERASE III SUBUNIT EPSILON"/>
    <property type="match status" value="1"/>
</dbReference>
<keyword evidence="1" id="KW-0540">Nuclease</keyword>
<protein>
    <submittedName>
        <fullName evidence="5">DNA polymerase III subunit epsilon</fullName>
    </submittedName>
</protein>
<gene>
    <name evidence="5" type="ORF">TDIS_0200</name>
</gene>
<dbReference type="Proteomes" id="UP000078390">
    <property type="component" value="Unassembled WGS sequence"/>
</dbReference>
<proteinExistence type="predicted"/>
<dbReference type="OrthoDB" id="9803913at2"/>
<dbReference type="Gene3D" id="3.30.420.10">
    <property type="entry name" value="Ribonuclease H-like superfamily/Ribonuclease H"/>
    <property type="match status" value="1"/>
</dbReference>
<evidence type="ECO:0000313" key="5">
    <source>
        <dbReference type="EMBL" id="OAQ21682.1"/>
    </source>
</evidence>
<dbReference type="STRING" id="999894.TDIS_0200"/>
<evidence type="ECO:0000256" key="1">
    <source>
        <dbReference type="ARBA" id="ARBA00022722"/>
    </source>
</evidence>
<evidence type="ECO:0000256" key="2">
    <source>
        <dbReference type="ARBA" id="ARBA00022801"/>
    </source>
</evidence>
<evidence type="ECO:0000313" key="6">
    <source>
        <dbReference type="Proteomes" id="UP000078390"/>
    </source>
</evidence>
<dbReference type="CDD" id="cd06127">
    <property type="entry name" value="DEDDh"/>
    <property type="match status" value="1"/>
</dbReference>
<evidence type="ECO:0000259" key="4">
    <source>
        <dbReference type="SMART" id="SM00479"/>
    </source>
</evidence>
<evidence type="ECO:0000256" key="3">
    <source>
        <dbReference type="ARBA" id="ARBA00022839"/>
    </source>
</evidence>
<comment type="caution">
    <text evidence="5">The sequence shown here is derived from an EMBL/GenBank/DDBJ whole genome shotgun (WGS) entry which is preliminary data.</text>
</comment>
<keyword evidence="2" id="KW-0378">Hydrolase</keyword>
<reference evidence="5 6" key="1">
    <citation type="submission" date="2016-04" db="EMBL/GenBank/DDBJ databases">
        <title>Genome analysis of Thermosulfurimonas dismutans, the first thermophilic sulfur-disproportionating bacterium of the phylum Thermodesulfobacteria.</title>
        <authorList>
            <person name="Mardanov A.V."/>
            <person name="Beletsky A.V."/>
            <person name="Kadnikov V.V."/>
            <person name="Slobodkin A.I."/>
            <person name="Ravin N.V."/>
        </authorList>
    </citation>
    <scope>NUCLEOTIDE SEQUENCE [LARGE SCALE GENOMIC DNA]</scope>
    <source>
        <strain evidence="5 6">S95</strain>
    </source>
</reference>
<dbReference type="GO" id="GO:0003676">
    <property type="term" value="F:nucleic acid binding"/>
    <property type="evidence" value="ECO:0007669"/>
    <property type="project" value="InterPro"/>
</dbReference>
<dbReference type="GO" id="GO:0005829">
    <property type="term" value="C:cytosol"/>
    <property type="evidence" value="ECO:0007669"/>
    <property type="project" value="TreeGrafter"/>
</dbReference>
<name>A0A179D8B8_9BACT</name>
<dbReference type="InterPro" id="IPR013520">
    <property type="entry name" value="Ribonucl_H"/>
</dbReference>
<keyword evidence="3" id="KW-0269">Exonuclease</keyword>
<dbReference type="RefSeq" id="WP_068668378.1">
    <property type="nucleotide sequence ID" value="NZ_LWLG01000001.1"/>
</dbReference>
<dbReference type="Pfam" id="PF00929">
    <property type="entry name" value="RNase_T"/>
    <property type="match status" value="1"/>
</dbReference>
<dbReference type="InterPro" id="IPR012337">
    <property type="entry name" value="RNaseH-like_sf"/>
</dbReference>
<dbReference type="SMART" id="SM00479">
    <property type="entry name" value="EXOIII"/>
    <property type="match status" value="1"/>
</dbReference>
<accession>A0A179D8B8</accession>
<organism evidence="5 6">
    <name type="scientific">Thermosulfurimonas dismutans</name>
    <dbReference type="NCBI Taxonomy" id="999894"/>
    <lineage>
        <taxon>Bacteria</taxon>
        <taxon>Pseudomonadati</taxon>
        <taxon>Thermodesulfobacteriota</taxon>
        <taxon>Thermodesulfobacteria</taxon>
        <taxon>Thermodesulfobacteriales</taxon>
        <taxon>Thermodesulfobacteriaceae</taxon>
        <taxon>Thermosulfurimonas</taxon>
    </lineage>
</organism>
<sequence>MLKFLERFRDSAKSKAIKDCFFVVLDTELTGLDVKRDELLSLGAIKMRGSQILLGEIFYREVYVSRFSKETVAIHKILPSEIEDSPEISKILPEFLEFIKDSVLVGYHTKIDLTFIKKYFRKFNLMFPRVTSVDVYRVYQWLKKKSNDRCFL</sequence>
<dbReference type="AlphaFoldDB" id="A0A179D8B8"/>
<dbReference type="GO" id="GO:0008408">
    <property type="term" value="F:3'-5' exonuclease activity"/>
    <property type="evidence" value="ECO:0007669"/>
    <property type="project" value="TreeGrafter"/>
</dbReference>
<dbReference type="GO" id="GO:0006259">
    <property type="term" value="P:DNA metabolic process"/>
    <property type="evidence" value="ECO:0007669"/>
    <property type="project" value="UniProtKB-ARBA"/>
</dbReference>
<feature type="domain" description="Exonuclease" evidence="4">
    <location>
        <begin position="21"/>
        <end position="148"/>
    </location>
</feature>
<dbReference type="SUPFAM" id="SSF53098">
    <property type="entry name" value="Ribonuclease H-like"/>
    <property type="match status" value="1"/>
</dbReference>